<evidence type="ECO:0000313" key="2">
    <source>
        <dbReference type="Proteomes" id="UP000177798"/>
    </source>
</evidence>
<proteinExistence type="predicted"/>
<dbReference type="AlphaFoldDB" id="A0A1D9PUQ4"/>
<evidence type="ECO:0000313" key="1">
    <source>
        <dbReference type="EMBL" id="APA06252.1"/>
    </source>
</evidence>
<name>A0A1D9PUQ4_SCLS1</name>
<reference evidence="2" key="1">
    <citation type="journal article" date="2017" name="Genome Biol. Evol.">
        <title>The complete genome sequence of the phytopathogenic fungus Sclerotinia sclerotiorum reveals insights into the genome architecture of broad host range pathogens.</title>
        <authorList>
            <person name="Derbyshire M."/>
            <person name="Denton-Giles M."/>
            <person name="Hegedus D."/>
            <person name="Seifbarghy S."/>
            <person name="Rollins J."/>
            <person name="van Kan J."/>
            <person name="Seidl M.F."/>
            <person name="Faino L."/>
            <person name="Mbengue M."/>
            <person name="Navaud O."/>
            <person name="Raffaele S."/>
            <person name="Hammond-Kosack K."/>
            <person name="Heard S."/>
            <person name="Oliver R."/>
        </authorList>
    </citation>
    <scope>NUCLEOTIDE SEQUENCE [LARGE SCALE GENOMIC DNA]</scope>
    <source>
        <strain evidence="2">ATCC 18683 / 1980 / Ss-1</strain>
    </source>
</reference>
<organism evidence="1 2">
    <name type="scientific">Sclerotinia sclerotiorum (strain ATCC 18683 / 1980 / Ss-1)</name>
    <name type="common">White mold</name>
    <name type="synonym">Whetzelinia sclerotiorum</name>
    <dbReference type="NCBI Taxonomy" id="665079"/>
    <lineage>
        <taxon>Eukaryota</taxon>
        <taxon>Fungi</taxon>
        <taxon>Dikarya</taxon>
        <taxon>Ascomycota</taxon>
        <taxon>Pezizomycotina</taxon>
        <taxon>Leotiomycetes</taxon>
        <taxon>Helotiales</taxon>
        <taxon>Sclerotiniaceae</taxon>
        <taxon>Sclerotinia</taxon>
    </lineage>
</organism>
<dbReference type="EMBL" id="CP017814">
    <property type="protein sequence ID" value="APA06252.1"/>
    <property type="molecule type" value="Genomic_DNA"/>
</dbReference>
<accession>A0A1D9PUQ4</accession>
<dbReference type="VEuPathDB" id="FungiDB:sscle_01g010220"/>
<dbReference type="KEGG" id="ssl:SS1G_01254"/>
<dbReference type="Proteomes" id="UP000177798">
    <property type="component" value="Chromosome 1"/>
</dbReference>
<gene>
    <name evidence="1" type="ORF">sscle_01g010220</name>
</gene>
<dbReference type="RefSeq" id="XP_001597060.1">
    <property type="nucleotide sequence ID" value="XM_001597010.1"/>
</dbReference>
<dbReference type="OrthoDB" id="3548188at2759"/>
<sequence length="103" mass="12264">MSTSSRPCITRHVRFGTNVTDLSGKNPQVMRSPMNKQYYHRMVESEKKLWIQANVEEQIEVDVSNRKRSYWKIMLRHLFEKAMHLKPSFGTKGTFKQRSGRKY</sequence>
<protein>
    <submittedName>
        <fullName evidence="1">Uncharacterized protein</fullName>
    </submittedName>
</protein>